<dbReference type="InterPro" id="IPR050228">
    <property type="entry name" value="Carboxylesterase_BioH"/>
</dbReference>
<protein>
    <submittedName>
        <fullName evidence="2">Chloroperoxidase</fullName>
    </submittedName>
</protein>
<evidence type="ECO:0000259" key="1">
    <source>
        <dbReference type="Pfam" id="PF00561"/>
    </source>
</evidence>
<dbReference type="EMBL" id="CP006272">
    <property type="protein sequence ID" value="AGZ44059.1"/>
    <property type="molecule type" value="Genomic_DNA"/>
</dbReference>
<reference evidence="2 3" key="1">
    <citation type="journal article" date="2014" name="J. Biotechnol.">
        <title>Complete genome sequence of the actinobacterium Actinoplanes friuliensis HAG 010964, producer of the lipopeptide antibiotic friulimycin.</title>
        <authorList>
            <person name="Ruckert C."/>
            <person name="Szczepanowski R."/>
            <person name="Albersmeier A."/>
            <person name="Goesmann A."/>
            <person name="Fischer N."/>
            <person name="Steinkamper A."/>
            <person name="Puhler A."/>
            <person name="Biener R."/>
            <person name="Schwartz D."/>
            <person name="Kalinowski J."/>
        </authorList>
    </citation>
    <scope>NUCLEOTIDE SEQUENCE [LARGE SCALE GENOMIC DNA]</scope>
    <source>
        <strain evidence="2 3">DSM 7358</strain>
    </source>
</reference>
<dbReference type="InterPro" id="IPR006311">
    <property type="entry name" value="TAT_signal"/>
</dbReference>
<dbReference type="PANTHER" id="PTHR43194:SF2">
    <property type="entry name" value="PEROXISOMAL MEMBRANE PROTEIN LPX1"/>
    <property type="match status" value="1"/>
</dbReference>
<dbReference type="PROSITE" id="PS51318">
    <property type="entry name" value="TAT"/>
    <property type="match status" value="1"/>
</dbReference>
<dbReference type="OrthoDB" id="9785847at2"/>
<keyword evidence="2" id="KW-0560">Oxidoreductase</keyword>
<organism evidence="2 3">
    <name type="scientific">Actinoplanes friuliensis DSM 7358</name>
    <dbReference type="NCBI Taxonomy" id="1246995"/>
    <lineage>
        <taxon>Bacteria</taxon>
        <taxon>Bacillati</taxon>
        <taxon>Actinomycetota</taxon>
        <taxon>Actinomycetes</taxon>
        <taxon>Micromonosporales</taxon>
        <taxon>Micromonosporaceae</taxon>
        <taxon>Actinoplanes</taxon>
    </lineage>
</organism>
<dbReference type="Pfam" id="PF00561">
    <property type="entry name" value="Abhydrolase_1"/>
    <property type="match status" value="1"/>
</dbReference>
<dbReference type="Proteomes" id="UP000017746">
    <property type="component" value="Chromosome"/>
</dbReference>
<dbReference type="PATRIC" id="fig|1246995.3.peg.5874"/>
<accession>U5W4L8</accession>
<name>U5W4L8_9ACTN</name>
<keyword evidence="2" id="KW-0575">Peroxidase</keyword>
<dbReference type="SUPFAM" id="SSF53474">
    <property type="entry name" value="alpha/beta-Hydrolases"/>
    <property type="match status" value="1"/>
</dbReference>
<evidence type="ECO:0000313" key="2">
    <source>
        <dbReference type="EMBL" id="AGZ44059.1"/>
    </source>
</evidence>
<gene>
    <name evidence="2" type="ORF">AFR_28990</name>
</gene>
<proteinExistence type="predicted"/>
<keyword evidence="3" id="KW-1185">Reference proteome</keyword>
<dbReference type="PANTHER" id="PTHR43194">
    <property type="entry name" value="HYDROLASE ALPHA/BETA FOLD FAMILY"/>
    <property type="match status" value="1"/>
</dbReference>
<dbReference type="STRING" id="1246995.AFR_28990"/>
<evidence type="ECO:0000313" key="3">
    <source>
        <dbReference type="Proteomes" id="UP000017746"/>
    </source>
</evidence>
<dbReference type="GO" id="GO:0004601">
    <property type="term" value="F:peroxidase activity"/>
    <property type="evidence" value="ECO:0007669"/>
    <property type="project" value="UniProtKB-KW"/>
</dbReference>
<dbReference type="InterPro" id="IPR029058">
    <property type="entry name" value="AB_hydrolase_fold"/>
</dbReference>
<dbReference type="KEGG" id="afs:AFR_28990"/>
<dbReference type="Gene3D" id="3.40.50.1820">
    <property type="entry name" value="alpha/beta hydrolase"/>
    <property type="match status" value="1"/>
</dbReference>
<feature type="domain" description="AB hydrolase-1" evidence="1">
    <location>
        <begin position="77"/>
        <end position="309"/>
    </location>
</feature>
<dbReference type="InterPro" id="IPR000073">
    <property type="entry name" value="AB_hydrolase_1"/>
</dbReference>
<dbReference type="eggNOG" id="COG2267">
    <property type="taxonomic scope" value="Bacteria"/>
</dbReference>
<dbReference type="RefSeq" id="WP_023560396.1">
    <property type="nucleotide sequence ID" value="NC_022657.1"/>
</dbReference>
<dbReference type="HOGENOM" id="CLU_020336_50_1_11"/>
<dbReference type="AlphaFoldDB" id="U5W4L8"/>
<dbReference type="PRINTS" id="PR00111">
    <property type="entry name" value="ABHYDROLASE"/>
</dbReference>
<sequence length="322" mass="34162">MNEQNENHPAGRRGASRRTVLGAGTGAALTAAAVVGTGSSPANAAPHAGGGRSGTRIPVAPGVEVNVSDLDGGRRGTVVFVPGWPLASTTFEYNYLFLADHGYRAIGLDLRGFGLSDAPYGPYTYDVWARDILKVLEALSLRDVTLVGHSMGGAIALRHAARFGSRVGKLVLAEASAPRYVYGPQSADLAAGINGLISGYATDRAATIRGLTANFFSTHTDITTDPFLQFFERQCLDQASLQASRAGLIALRDDDLTADMARVKVPTRVFHAINDKIVPLDHGQALAAGIRDARLITFATAGHAVYVDERDKFNAELLTFIR</sequence>